<evidence type="ECO:0000313" key="2">
    <source>
        <dbReference type="EMBL" id="MEF7614380.1"/>
    </source>
</evidence>
<dbReference type="Proteomes" id="UP001336250">
    <property type="component" value="Unassembled WGS sequence"/>
</dbReference>
<name>A0AAW9QIF7_9BURK</name>
<reference evidence="2 3" key="1">
    <citation type="submission" date="2024-02" db="EMBL/GenBank/DDBJ databases">
        <title>Genome sequence of Aquincola sp. MAHUQ-54.</title>
        <authorList>
            <person name="Huq M.A."/>
        </authorList>
    </citation>
    <scope>NUCLEOTIDE SEQUENCE [LARGE SCALE GENOMIC DNA]</scope>
    <source>
        <strain evidence="2 3">MAHUQ-54</strain>
    </source>
</reference>
<dbReference type="RefSeq" id="WP_332289353.1">
    <property type="nucleotide sequence ID" value="NZ_JAZIBG010000024.1"/>
</dbReference>
<comment type="caution">
    <text evidence="2">The sequence shown here is derived from an EMBL/GenBank/DDBJ whole genome shotgun (WGS) entry which is preliminary data.</text>
</comment>
<protein>
    <submittedName>
        <fullName evidence="2">Uncharacterized protein</fullName>
    </submittedName>
</protein>
<gene>
    <name evidence="2" type="ORF">V4F39_10715</name>
</gene>
<proteinExistence type="predicted"/>
<organism evidence="2 3">
    <name type="scientific">Aquincola agrisoli</name>
    <dbReference type="NCBI Taxonomy" id="3119538"/>
    <lineage>
        <taxon>Bacteria</taxon>
        <taxon>Pseudomonadati</taxon>
        <taxon>Pseudomonadota</taxon>
        <taxon>Betaproteobacteria</taxon>
        <taxon>Burkholderiales</taxon>
        <taxon>Sphaerotilaceae</taxon>
        <taxon>Aquincola</taxon>
    </lineage>
</organism>
<evidence type="ECO:0000256" key="1">
    <source>
        <dbReference type="SAM" id="MobiDB-lite"/>
    </source>
</evidence>
<dbReference type="AlphaFoldDB" id="A0AAW9QIF7"/>
<dbReference type="EMBL" id="JAZIBG010000024">
    <property type="protein sequence ID" value="MEF7614380.1"/>
    <property type="molecule type" value="Genomic_DNA"/>
</dbReference>
<accession>A0AAW9QIF7</accession>
<evidence type="ECO:0000313" key="3">
    <source>
        <dbReference type="Proteomes" id="UP001336250"/>
    </source>
</evidence>
<keyword evidence="3" id="KW-1185">Reference proteome</keyword>
<sequence>MPSRVIAFLLSLVLLWSGIGTQELPTLSPPASGVQAMAPAGLPGDVRKGSVEDHHLDDQPSQAQGDLPGELPDQLLAVAAHGRSVLPMPGFSRLPPAPHGAPCLEGLLRPPCPAART</sequence>
<feature type="compositionally biased region" description="Basic and acidic residues" evidence="1">
    <location>
        <begin position="45"/>
        <end position="58"/>
    </location>
</feature>
<feature type="region of interest" description="Disordered" evidence="1">
    <location>
        <begin position="27"/>
        <end position="69"/>
    </location>
</feature>